<dbReference type="InterPro" id="IPR001452">
    <property type="entry name" value="SH3_domain"/>
</dbReference>
<accession>A0A674BV49</accession>
<dbReference type="Gene3D" id="2.30.30.40">
    <property type="entry name" value="SH3 Domains"/>
    <property type="match status" value="3"/>
</dbReference>
<dbReference type="SUPFAM" id="SSF49265">
    <property type="entry name" value="Fibronectin type III"/>
    <property type="match status" value="1"/>
</dbReference>
<evidence type="ECO:0000256" key="11">
    <source>
        <dbReference type="PROSITE-ProRule" id="PRU00192"/>
    </source>
</evidence>
<keyword evidence="4" id="KW-1003">Cell membrane</keyword>
<dbReference type="Ensembl" id="ENSSTUT00000080042.1">
    <property type="protein sequence ID" value="ENSSTUP00000075285.1"/>
    <property type="gene ID" value="ENSSTUG00000032975.1"/>
</dbReference>
<dbReference type="PRINTS" id="PR00452">
    <property type="entry name" value="SH3DOMAIN"/>
</dbReference>
<reference evidence="16" key="2">
    <citation type="submission" date="2025-09" db="UniProtKB">
        <authorList>
            <consortium name="Ensembl"/>
        </authorList>
    </citation>
    <scope>IDENTIFICATION</scope>
</reference>
<gene>
    <name evidence="16" type="primary">RIMBP2</name>
    <name evidence="16" type="synonym">LOC115159636</name>
</gene>
<keyword evidence="6" id="KW-0770">Synapse</keyword>
<evidence type="ECO:0000256" key="8">
    <source>
        <dbReference type="ARBA" id="ARBA00034103"/>
    </source>
</evidence>
<dbReference type="PROSITE" id="PS50853">
    <property type="entry name" value="FN3"/>
    <property type="match status" value="1"/>
</dbReference>
<comment type="similarity">
    <text evidence="2">Belongs to the RIMBP family.</text>
</comment>
<dbReference type="InterPro" id="IPR035755">
    <property type="entry name" value="RIM-BP_SH3_3"/>
</dbReference>
<dbReference type="FunFam" id="2.30.30.40:FF:000006">
    <property type="entry name" value="RIMS-binding protein 2 isoform X1"/>
    <property type="match status" value="1"/>
</dbReference>
<keyword evidence="5" id="KW-0677">Repeat</keyword>
<dbReference type="CDD" id="cd12013">
    <property type="entry name" value="SH3_RIM-BP_3"/>
    <property type="match status" value="1"/>
</dbReference>
<evidence type="ECO:0000256" key="10">
    <source>
        <dbReference type="ARBA" id="ARBA00068024"/>
    </source>
</evidence>
<evidence type="ECO:0000256" key="13">
    <source>
        <dbReference type="SAM" id="MobiDB-lite"/>
    </source>
</evidence>
<dbReference type="PANTHER" id="PTHR14234:SF22">
    <property type="entry name" value="RIMS-BINDING PROTEIN 2 ISOFORM X1"/>
    <property type="match status" value="1"/>
</dbReference>
<feature type="domain" description="SH3" evidence="14">
    <location>
        <begin position="887"/>
        <end position="954"/>
    </location>
</feature>
<evidence type="ECO:0000256" key="7">
    <source>
        <dbReference type="ARBA" id="ARBA00023136"/>
    </source>
</evidence>
<dbReference type="GeneTree" id="ENSGT00950000183203"/>
<evidence type="ECO:0000256" key="1">
    <source>
        <dbReference type="ARBA" id="ARBA00004236"/>
    </source>
</evidence>
<dbReference type="InterPro" id="IPR035753">
    <property type="entry name" value="RIM-BP_SH3_2"/>
</dbReference>
<evidence type="ECO:0000313" key="17">
    <source>
        <dbReference type="Proteomes" id="UP000472277"/>
    </source>
</evidence>
<dbReference type="CDD" id="cd12012">
    <property type="entry name" value="SH3_RIM-BP_2"/>
    <property type="match status" value="1"/>
</dbReference>
<dbReference type="Proteomes" id="UP000472277">
    <property type="component" value="Chromosome 23"/>
</dbReference>
<dbReference type="SMART" id="SM00060">
    <property type="entry name" value="FN3"/>
    <property type="match status" value="3"/>
</dbReference>
<feature type="region of interest" description="Disordered" evidence="13">
    <location>
        <begin position="633"/>
        <end position="779"/>
    </location>
</feature>
<dbReference type="Pfam" id="PF25523">
    <property type="entry name" value="Ig_RIMBP2"/>
    <property type="match status" value="1"/>
</dbReference>
<dbReference type="InterPro" id="IPR036116">
    <property type="entry name" value="FN3_sf"/>
</dbReference>
<dbReference type="PANTHER" id="PTHR14234">
    <property type="entry name" value="RIM BINDING PROTEIN-RELATED"/>
    <property type="match status" value="1"/>
</dbReference>
<proteinExistence type="inferred from homology"/>
<reference evidence="16" key="1">
    <citation type="submission" date="2025-08" db="UniProtKB">
        <authorList>
            <consortium name="Ensembl"/>
        </authorList>
    </citation>
    <scope>IDENTIFICATION</scope>
</reference>
<dbReference type="Pfam" id="PF07653">
    <property type="entry name" value="SH3_2"/>
    <property type="match status" value="2"/>
</dbReference>
<comment type="function">
    <text evidence="9">Plays a role in the synaptic transmission as bifunctional linker that interacts simultaneously with RIMS1, RIMS2, CACNA1D and CACNA1B.</text>
</comment>
<feature type="region of interest" description="Disordered" evidence="13">
    <location>
        <begin position="963"/>
        <end position="987"/>
    </location>
</feature>
<dbReference type="GO" id="GO:0005886">
    <property type="term" value="C:plasma membrane"/>
    <property type="evidence" value="ECO:0007669"/>
    <property type="project" value="UniProtKB-SubCell"/>
</dbReference>
<name>A0A674BV49_SALTR</name>
<evidence type="ECO:0000256" key="6">
    <source>
        <dbReference type="ARBA" id="ARBA00023018"/>
    </source>
</evidence>
<evidence type="ECO:0000256" key="9">
    <source>
        <dbReference type="ARBA" id="ARBA00054159"/>
    </source>
</evidence>
<dbReference type="SUPFAM" id="SSF50044">
    <property type="entry name" value="SH3-domain"/>
    <property type="match status" value="3"/>
</dbReference>
<feature type="region of interest" description="Disordered" evidence="13">
    <location>
        <begin position="523"/>
        <end position="602"/>
    </location>
</feature>
<comment type="subcellular location">
    <subcellularLocation>
        <location evidence="1">Cell membrane</location>
    </subcellularLocation>
    <subcellularLocation>
        <location evidence="8">Synapse</location>
    </subcellularLocation>
</comment>
<dbReference type="InterPro" id="IPR036028">
    <property type="entry name" value="SH3-like_dom_sf"/>
</dbReference>
<feature type="domain" description="Fibronectin type-III" evidence="15">
    <location>
        <begin position="442"/>
        <end position="543"/>
    </location>
</feature>
<dbReference type="AlphaFoldDB" id="A0A674BV49"/>
<dbReference type="InterPro" id="IPR040325">
    <property type="entry name" value="RIMBP1/2/3"/>
</dbReference>
<dbReference type="InterPro" id="IPR003961">
    <property type="entry name" value="FN3_dom"/>
</dbReference>
<dbReference type="FunFam" id="2.60.40.10:FF:000072">
    <property type="entry name" value="RIMS-binding protein 2 isoform X1"/>
    <property type="match status" value="1"/>
</dbReference>
<feature type="compositionally biased region" description="Basic and acidic residues" evidence="13">
    <location>
        <begin position="679"/>
        <end position="690"/>
    </location>
</feature>
<dbReference type="CDD" id="cd00063">
    <property type="entry name" value="FN3"/>
    <property type="match status" value="2"/>
</dbReference>
<feature type="domain" description="SH3" evidence="14">
    <location>
        <begin position="122"/>
        <end position="189"/>
    </location>
</feature>
<keyword evidence="7" id="KW-0472">Membrane</keyword>
<feature type="coiled-coil region" evidence="12">
    <location>
        <begin position="1"/>
        <end position="28"/>
    </location>
</feature>
<dbReference type="Gene3D" id="2.60.40.10">
    <property type="entry name" value="Immunoglobulins"/>
    <property type="match status" value="1"/>
</dbReference>
<evidence type="ECO:0000256" key="4">
    <source>
        <dbReference type="ARBA" id="ARBA00022475"/>
    </source>
</evidence>
<feature type="compositionally biased region" description="Polar residues" evidence="13">
    <location>
        <begin position="720"/>
        <end position="730"/>
    </location>
</feature>
<sequence>MQEAAERRQQLDEEHEQALAALTTKQQKIHLLHKAKVRDLEQKCRSQTKQFGQLSKSLEDFRLEADTVDIFSTEPFSKQKIPLSLENKLSQILNGLAVQAGKGESSQPCPLPAPRSKPRYTGTVRLCTARYSYNPYDGPNEHPEAELPLVAGKYLYVYGTMDDDGFYQGELLDGQRGLVPSNFVEFVQDKEKPSIQLGDGEEDLGSLDHITLGLMGVDGGAPQDGLLGSSNPCSNGTGPLDPEDLVDDIVPYPRRITLIKQLARSVIVAWEPPMVPLGWGKISCYNVLVDGEVRASIPYGDRTKSLLEKLDLDTYTHRVSVQSVTDRGLSDELRCTLMVGANVVVAPYGLRVDDILRDSAELSWLPSNSNYGHTVFLDGAEHAVVKPGRYRLRFVNLKAMTVYKVRVVARPHQVPWQLLMEQREKKEAAVEFCTQAAGPPLPPQEVQVQCGQAPGVLQVRWKPPILSSSGTSNGACVIGYAVCTKGQKIAEVLYPLADYVTVELNRIQCLEAREVIVRTLSAQGESQDSHVAPIPNNLLLPPPHPAPVPPQQPHPWDPTHSPSAQPPPAAMYGHTLEAPLSANHRSPSPQRILPQPRGTPIPDQMAKAIAREAAQRVAAESGRMERRVVYNEQGQAFHQQNSDEEEEDEEGYGHGRRRQGASVDEFLRGSELGRPAHYSHSEEYHSDSSRGSDLSDIMEEDEEELYSEMQLEEGRRRNSHNALKTGNTPSGGRLDRETGRRMPRDGSQPQRHPLMVPSIEGYRDRERRSPPNYDESEPEESFRIFVALFDYDPLSMSPNPDAADEELPFKEGQIIRVYGDKDTDGFYRGEIRGGRMGLLPCNMVSEIRAEDEETMDQLIKQGFLPLNTPVDKKQTLSLRSGRLCQHQATRRMVALYDYDPRESSPNVDVEAELTFCAGDILAVFGEIDEDGFYYGEINGHRGLVPSNFLEEVPDDVEVYLTDTPSRYAQDEHANRAEAKRVHRRSQR</sequence>
<evidence type="ECO:0000256" key="5">
    <source>
        <dbReference type="ARBA" id="ARBA00022737"/>
    </source>
</evidence>
<organism evidence="16 17">
    <name type="scientific">Salmo trutta</name>
    <name type="common">Brown trout</name>
    <dbReference type="NCBI Taxonomy" id="8032"/>
    <lineage>
        <taxon>Eukaryota</taxon>
        <taxon>Metazoa</taxon>
        <taxon>Chordata</taxon>
        <taxon>Craniata</taxon>
        <taxon>Vertebrata</taxon>
        <taxon>Euteleostomi</taxon>
        <taxon>Actinopterygii</taxon>
        <taxon>Neopterygii</taxon>
        <taxon>Teleostei</taxon>
        <taxon>Protacanthopterygii</taxon>
        <taxon>Salmoniformes</taxon>
        <taxon>Salmonidae</taxon>
        <taxon>Salmoninae</taxon>
        <taxon>Salmo</taxon>
    </lineage>
</organism>
<evidence type="ECO:0000259" key="15">
    <source>
        <dbReference type="PROSITE" id="PS50853"/>
    </source>
</evidence>
<dbReference type="SMART" id="SM00326">
    <property type="entry name" value="SH3"/>
    <property type="match status" value="3"/>
</dbReference>
<dbReference type="InterPro" id="IPR013783">
    <property type="entry name" value="Ig-like_fold"/>
</dbReference>
<evidence type="ECO:0000256" key="3">
    <source>
        <dbReference type="ARBA" id="ARBA00022443"/>
    </source>
</evidence>
<evidence type="ECO:0000259" key="14">
    <source>
        <dbReference type="PROSITE" id="PS50002"/>
    </source>
</evidence>
<feature type="compositionally biased region" description="Acidic residues" evidence="13">
    <location>
        <begin position="696"/>
        <end position="706"/>
    </location>
</feature>
<protein>
    <recommendedName>
        <fullName evidence="10">RIMS-binding protein 2</fullName>
    </recommendedName>
</protein>
<keyword evidence="12" id="KW-0175">Coiled coil</keyword>
<feature type="compositionally biased region" description="Pro residues" evidence="13">
    <location>
        <begin position="540"/>
        <end position="556"/>
    </location>
</feature>
<dbReference type="FunFam" id="2.30.30.40:FF:000023">
    <property type="entry name" value="RIMS-binding protein 2 isoform F"/>
    <property type="match status" value="1"/>
</dbReference>
<dbReference type="FunFam" id="2.60.40.10:FF:000643">
    <property type="entry name" value="RIMS-binding protein 2 isoform X1"/>
    <property type="match status" value="1"/>
</dbReference>
<dbReference type="Pfam" id="PF14604">
    <property type="entry name" value="SH3_9"/>
    <property type="match status" value="1"/>
</dbReference>
<keyword evidence="17" id="KW-1185">Reference proteome</keyword>
<feature type="compositionally biased region" description="Basic and acidic residues" evidence="13">
    <location>
        <begin position="733"/>
        <end position="744"/>
    </location>
</feature>
<dbReference type="CDD" id="cd12014">
    <property type="entry name" value="SH3_RIM-BP_1"/>
    <property type="match status" value="1"/>
</dbReference>
<feature type="compositionally biased region" description="Basic and acidic residues" evidence="13">
    <location>
        <begin position="968"/>
        <end position="979"/>
    </location>
</feature>
<evidence type="ECO:0000256" key="12">
    <source>
        <dbReference type="SAM" id="Coils"/>
    </source>
</evidence>
<dbReference type="GO" id="GO:0045202">
    <property type="term" value="C:synapse"/>
    <property type="evidence" value="ECO:0007669"/>
    <property type="project" value="UniProtKB-SubCell"/>
</dbReference>
<evidence type="ECO:0000313" key="16">
    <source>
        <dbReference type="Ensembl" id="ENSSTUP00000075285.1"/>
    </source>
</evidence>
<keyword evidence="3 11" id="KW-0728">SH3 domain</keyword>
<evidence type="ECO:0000256" key="2">
    <source>
        <dbReference type="ARBA" id="ARBA00010749"/>
    </source>
</evidence>
<dbReference type="FunFam" id="2.30.30.40:FF:000016">
    <property type="entry name" value="RIMS-binding protein 2 isoform X2"/>
    <property type="match status" value="1"/>
</dbReference>
<dbReference type="PROSITE" id="PS50002">
    <property type="entry name" value="SH3"/>
    <property type="match status" value="3"/>
</dbReference>
<dbReference type="GO" id="GO:0007274">
    <property type="term" value="P:neuromuscular synaptic transmission"/>
    <property type="evidence" value="ECO:0007669"/>
    <property type="project" value="TreeGrafter"/>
</dbReference>
<feature type="domain" description="SH3" evidence="14">
    <location>
        <begin position="780"/>
        <end position="849"/>
    </location>
</feature>
<dbReference type="InterPro" id="IPR057884">
    <property type="entry name" value="FN3_RIM-BP1/2/3"/>
</dbReference>